<dbReference type="EMBL" id="VDCV01000019">
    <property type="protein sequence ID" value="KAB5512722.1"/>
    <property type="molecule type" value="Genomic_DNA"/>
</dbReference>
<feature type="region of interest" description="Disordered" evidence="6">
    <location>
        <begin position="48"/>
        <end position="103"/>
    </location>
</feature>
<feature type="binding site" evidence="5">
    <location>
        <position position="424"/>
    </location>
    <ligand>
        <name>Fe cation</name>
        <dbReference type="ChEBI" id="CHEBI:24875"/>
        <note>catalytic</note>
    </ligand>
</feature>
<keyword evidence="8" id="KW-1185">Reference proteome</keyword>
<dbReference type="PANTHER" id="PTHR10543">
    <property type="entry name" value="BETA-CAROTENE DIOXYGENASE"/>
    <property type="match status" value="1"/>
</dbReference>
<comment type="cofactor">
    <cofactor evidence="5">
        <name>Fe(2+)</name>
        <dbReference type="ChEBI" id="CHEBI:29033"/>
    </cofactor>
    <text evidence="5">Binds 1 Fe(2+) ion per subunit.</text>
</comment>
<dbReference type="Proteomes" id="UP000326939">
    <property type="component" value="Chromosome 19"/>
</dbReference>
<keyword evidence="2 5" id="KW-0479">Metal-binding</keyword>
<comment type="similarity">
    <text evidence="1">Belongs to the carotenoid oxygenase family.</text>
</comment>
<evidence type="ECO:0000256" key="3">
    <source>
        <dbReference type="ARBA" id="ARBA00022964"/>
    </source>
</evidence>
<feature type="binding site" evidence="5">
    <location>
        <position position="358"/>
    </location>
    <ligand>
        <name>Fe cation</name>
        <dbReference type="ChEBI" id="CHEBI:24875"/>
        <note>catalytic</note>
    </ligand>
</feature>
<evidence type="ECO:0000313" key="7">
    <source>
        <dbReference type="EMBL" id="KAB5512722.1"/>
    </source>
</evidence>
<name>A0A5N5J1J5_9ROSI</name>
<evidence type="ECO:0000256" key="2">
    <source>
        <dbReference type="ARBA" id="ARBA00022723"/>
    </source>
</evidence>
<evidence type="ECO:0000256" key="4">
    <source>
        <dbReference type="ARBA" id="ARBA00023004"/>
    </source>
</evidence>
<sequence>MDASSSSFLSAIQTSKLLTSTMAMTIPKSSVTTPPSFLSRHLPSLNVSSVRIEENPRNSTTRPTTTRTSRPAPSPTTTLPAATKPAPSTRKSRANDRRVAEPNQPTMVFNVLEGVINNFIDPPLRQSVDPRYVLSDNFAPVDELPPTECEVIHGSLPSCLDGAYIRNGPNPQYLPRGPYHLFDGDGMLHSIRISQGKATLCSRYVKTYKYTMERDAGAPLLPNVFSGFNGLAASAARGALSAARILAGQFNPVNGIGLANTSLAYFGNRLYAIGESDLPYAVRLTSNGDIETLGRHDFDGKLMMSMTAHPKVDLETGEAFAFRYGPVPPFLTYFHFDGNGIKQPDVPIFSMIRPSFIHDFGISSKYAIFADIQIGMNPMEMIFGGGSPVGADPAKVPRLGIIPRYAKDESEMKWFDVPGFNLIHAINAWDEEDAIVMLAPNILSVEHTLERMDLIHALVEKVRIDLKTGIVTRNPVSARNLDFGVINPAYLGKKNRFVYAAIGDPMPKISGVVKLDVSGGERQECTVASRLYGPRCYGGEPFFVAREPENPEAEEDDGYVVSYVHDEIAGESKFLVMDAKSPELDIVAAVKLPRRVPYGFHGLFVKESDLKNL</sequence>
<dbReference type="AlphaFoldDB" id="A0A5N5J1J5"/>
<gene>
    <name evidence="7" type="ORF">DKX38_029750</name>
</gene>
<dbReference type="GO" id="GO:0010436">
    <property type="term" value="F:carotenoid dioxygenase activity"/>
    <property type="evidence" value="ECO:0007669"/>
    <property type="project" value="TreeGrafter"/>
</dbReference>
<proteinExistence type="inferred from homology"/>
<feature type="binding site" evidence="5">
    <location>
        <position position="309"/>
    </location>
    <ligand>
        <name>Fe cation</name>
        <dbReference type="ChEBI" id="CHEBI:24875"/>
        <note>catalytic</note>
    </ligand>
</feature>
<evidence type="ECO:0000256" key="5">
    <source>
        <dbReference type="PIRSR" id="PIRSR604294-1"/>
    </source>
</evidence>
<protein>
    <recommendedName>
        <fullName evidence="9">Carotenoid cleavage dioxygenase 4</fullName>
    </recommendedName>
</protein>
<accession>A0A5N5J1J5</accession>
<keyword evidence="3" id="KW-0223">Dioxygenase</keyword>
<reference evidence="8" key="1">
    <citation type="journal article" date="2019" name="Gigascience">
        <title>De novo genome assembly of the endangered Acer yangbiense, a plant species with extremely small populations endemic to Yunnan Province, China.</title>
        <authorList>
            <person name="Yang J."/>
            <person name="Wariss H.M."/>
            <person name="Tao L."/>
            <person name="Zhang R."/>
            <person name="Yun Q."/>
            <person name="Hollingsworth P."/>
            <person name="Dao Z."/>
            <person name="Luo G."/>
            <person name="Guo H."/>
            <person name="Ma Y."/>
            <person name="Sun W."/>
        </authorList>
    </citation>
    <scope>NUCLEOTIDE SEQUENCE [LARGE SCALE GENOMIC DNA]</scope>
    <source>
        <strain evidence="8">cv. br00</strain>
    </source>
</reference>
<dbReference type="GO" id="GO:0016121">
    <property type="term" value="P:carotene catabolic process"/>
    <property type="evidence" value="ECO:0007669"/>
    <property type="project" value="TreeGrafter"/>
</dbReference>
<comment type="caution">
    <text evidence="7">The sequence shown here is derived from an EMBL/GenBank/DDBJ whole genome shotgun (WGS) entry which is preliminary data.</text>
</comment>
<dbReference type="InterPro" id="IPR004294">
    <property type="entry name" value="Carotenoid_Oase"/>
</dbReference>
<evidence type="ECO:0000256" key="6">
    <source>
        <dbReference type="SAM" id="MobiDB-lite"/>
    </source>
</evidence>
<keyword evidence="4 5" id="KW-0408">Iron</keyword>
<feature type="compositionally biased region" description="Low complexity" evidence="6">
    <location>
        <begin position="57"/>
        <end position="89"/>
    </location>
</feature>
<organism evidence="7 8">
    <name type="scientific">Salix brachista</name>
    <dbReference type="NCBI Taxonomy" id="2182728"/>
    <lineage>
        <taxon>Eukaryota</taxon>
        <taxon>Viridiplantae</taxon>
        <taxon>Streptophyta</taxon>
        <taxon>Embryophyta</taxon>
        <taxon>Tracheophyta</taxon>
        <taxon>Spermatophyta</taxon>
        <taxon>Magnoliopsida</taxon>
        <taxon>eudicotyledons</taxon>
        <taxon>Gunneridae</taxon>
        <taxon>Pentapetalae</taxon>
        <taxon>rosids</taxon>
        <taxon>fabids</taxon>
        <taxon>Malpighiales</taxon>
        <taxon>Salicaceae</taxon>
        <taxon>Saliceae</taxon>
        <taxon>Salix</taxon>
    </lineage>
</organism>
<dbReference type="GO" id="GO:0009570">
    <property type="term" value="C:chloroplast stroma"/>
    <property type="evidence" value="ECO:0007669"/>
    <property type="project" value="TreeGrafter"/>
</dbReference>
<dbReference type="GO" id="GO:0046872">
    <property type="term" value="F:metal ion binding"/>
    <property type="evidence" value="ECO:0007669"/>
    <property type="project" value="UniProtKB-KW"/>
</dbReference>
<dbReference type="Pfam" id="PF03055">
    <property type="entry name" value="RPE65"/>
    <property type="match status" value="1"/>
</dbReference>
<feature type="binding site" evidence="5">
    <location>
        <position position="601"/>
    </location>
    <ligand>
        <name>Fe cation</name>
        <dbReference type="ChEBI" id="CHEBI:24875"/>
        <note>catalytic</note>
    </ligand>
</feature>
<evidence type="ECO:0000313" key="8">
    <source>
        <dbReference type="Proteomes" id="UP000326939"/>
    </source>
</evidence>
<dbReference type="PANTHER" id="PTHR10543:SF46">
    <property type="entry name" value="CAROTENOID CLEAVAGE DIOXYGENASE 4, CHLOROPLASTIC-RELATED"/>
    <property type="match status" value="1"/>
</dbReference>
<evidence type="ECO:0000256" key="1">
    <source>
        <dbReference type="ARBA" id="ARBA00006787"/>
    </source>
</evidence>
<evidence type="ECO:0008006" key="9">
    <source>
        <dbReference type="Google" id="ProtNLM"/>
    </source>
</evidence>
<keyword evidence="3" id="KW-0560">Oxidoreductase</keyword>